<comment type="caution">
    <text evidence="1">The sequence shown here is derived from an EMBL/GenBank/DDBJ whole genome shotgun (WGS) entry which is preliminary data.</text>
</comment>
<protein>
    <recommendedName>
        <fullName evidence="3">Fungal-type protein kinase domain-containing protein</fullName>
    </recommendedName>
</protein>
<evidence type="ECO:0000313" key="2">
    <source>
        <dbReference type="Proteomes" id="UP000190744"/>
    </source>
</evidence>
<dbReference type="AlphaFoldDB" id="A0A1S9RAI4"/>
<proteinExistence type="predicted"/>
<organism evidence="1 2">
    <name type="scientific">Penicillium brasilianum</name>
    <dbReference type="NCBI Taxonomy" id="104259"/>
    <lineage>
        <taxon>Eukaryota</taxon>
        <taxon>Fungi</taxon>
        <taxon>Dikarya</taxon>
        <taxon>Ascomycota</taxon>
        <taxon>Pezizomycotina</taxon>
        <taxon>Eurotiomycetes</taxon>
        <taxon>Eurotiomycetidae</taxon>
        <taxon>Eurotiales</taxon>
        <taxon>Aspergillaceae</taxon>
        <taxon>Penicillium</taxon>
    </lineage>
</organism>
<reference evidence="2" key="1">
    <citation type="submission" date="2015-09" db="EMBL/GenBank/DDBJ databases">
        <authorList>
            <person name="Fill T.P."/>
            <person name="Baretta J.F."/>
            <person name="de Almeida L.G."/>
            <person name="Rocha M."/>
            <person name="de Souza D.H."/>
            <person name="Malavazi I."/>
            <person name="Cerdeira L.T."/>
            <person name="Hong H."/>
            <person name="Samborskyy M."/>
            <person name="de Vasconcelos A.T."/>
            <person name="Leadlay P."/>
            <person name="Rodrigues-Filho E."/>
        </authorList>
    </citation>
    <scope>NUCLEOTIDE SEQUENCE [LARGE SCALE GENOMIC DNA]</scope>
    <source>
        <strain evidence="2">LaBioMMi 136</strain>
    </source>
</reference>
<evidence type="ECO:0000313" key="1">
    <source>
        <dbReference type="EMBL" id="OOQ82406.1"/>
    </source>
</evidence>
<evidence type="ECO:0008006" key="3">
    <source>
        <dbReference type="Google" id="ProtNLM"/>
    </source>
</evidence>
<sequence>MTAAWMTRPRQYQESELQYSDITTIRDWDGFTLPEIKSNFQSLLMQAEIVPRLPSTTPREINSELELAYIFAETVHPLVRRGLLCGFEDLEADELLEEEGRTPVILGSSGDLHTPREKGYPDLMVWSENENRLERHGRLPGDFKLSHKWNMDMRYSNRHLQNEFRQVLSQVNFYMVQNVARYGFVLTDRELVVIRRSTDKDGNSIKGSLDLTKPIPWNSGLPAYDPTSGNQQARRVRFTVLLALWYLGMMASNDEDWGLW</sequence>
<accession>A0A1S9RAI4</accession>
<name>A0A1S9RAI4_PENBI</name>
<gene>
    <name evidence="1" type="ORF">PEBR_39207</name>
</gene>
<dbReference type="EMBL" id="LJBN01000220">
    <property type="protein sequence ID" value="OOQ82406.1"/>
    <property type="molecule type" value="Genomic_DNA"/>
</dbReference>
<dbReference type="Proteomes" id="UP000190744">
    <property type="component" value="Unassembled WGS sequence"/>
</dbReference>